<reference evidence="1 2" key="1">
    <citation type="journal article" date="2013" name="Genome Announc.">
        <title>Draft Genome Sequence of the Psychrophilic and Alkaliphilic Rhodonellum psychrophilum Strain GCM71T.</title>
        <authorList>
            <person name="Hauptmann A.L."/>
            <person name="Glaring M.A."/>
            <person name="Hallin P.F."/>
            <person name="Prieme A."/>
            <person name="Stougaard P."/>
        </authorList>
    </citation>
    <scope>NUCLEOTIDE SEQUENCE [LARGE SCALE GENOMIC DNA]</scope>
    <source>
        <strain evidence="1 2">GCM71</strain>
    </source>
</reference>
<name>U5C691_9BACT</name>
<gene>
    <name evidence="1" type="ORF">P872_02695</name>
</gene>
<evidence type="ECO:0000313" key="1">
    <source>
        <dbReference type="EMBL" id="ERM83727.1"/>
    </source>
</evidence>
<accession>U5C691</accession>
<dbReference type="AlphaFoldDB" id="U5C691"/>
<evidence type="ECO:0000313" key="2">
    <source>
        <dbReference type="Proteomes" id="UP000016843"/>
    </source>
</evidence>
<proteinExistence type="predicted"/>
<sequence>MALFFDNYFRGASILLESQKNICFKTCEVYENKYFYERTFQKDFKLNSILKGFFF</sequence>
<organism evidence="1 2">
    <name type="scientific">Rhodonellum psychrophilum GCM71 = DSM 17998</name>
    <dbReference type="NCBI Taxonomy" id="1123057"/>
    <lineage>
        <taxon>Bacteria</taxon>
        <taxon>Pseudomonadati</taxon>
        <taxon>Bacteroidota</taxon>
        <taxon>Cytophagia</taxon>
        <taxon>Cytophagales</taxon>
        <taxon>Cytophagaceae</taxon>
        <taxon>Rhodonellum</taxon>
    </lineage>
</organism>
<dbReference type="EMBL" id="AWXR01000010">
    <property type="protein sequence ID" value="ERM83727.1"/>
    <property type="molecule type" value="Genomic_DNA"/>
</dbReference>
<protein>
    <submittedName>
        <fullName evidence="1">Uncharacterized protein</fullName>
    </submittedName>
</protein>
<dbReference type="Proteomes" id="UP000016843">
    <property type="component" value="Unassembled WGS sequence"/>
</dbReference>
<comment type="caution">
    <text evidence="1">The sequence shown here is derived from an EMBL/GenBank/DDBJ whole genome shotgun (WGS) entry which is preliminary data.</text>
</comment>
<keyword evidence="2" id="KW-1185">Reference proteome</keyword>